<evidence type="ECO:0000313" key="5">
    <source>
        <dbReference type="Proteomes" id="UP000315971"/>
    </source>
</evidence>
<dbReference type="PANTHER" id="PTHR43158">
    <property type="entry name" value="SKFA PEPTIDE EXPORT ATP-BINDING PROTEIN SKFE"/>
    <property type="match status" value="1"/>
</dbReference>
<reference evidence="4 5" key="1">
    <citation type="submission" date="2017-05" db="EMBL/GenBank/DDBJ databases">
        <authorList>
            <person name="Varghese N."/>
            <person name="Submissions S."/>
        </authorList>
    </citation>
    <scope>NUCLEOTIDE SEQUENCE [LARGE SCALE GENOMIC DNA]</scope>
    <source>
        <strain evidence="4 5">DSM 21342</strain>
    </source>
</reference>
<dbReference type="InterPro" id="IPR003439">
    <property type="entry name" value="ABC_transporter-like_ATP-bd"/>
</dbReference>
<dbReference type="SUPFAM" id="SSF52540">
    <property type="entry name" value="P-loop containing nucleoside triphosphate hydrolases"/>
    <property type="match status" value="1"/>
</dbReference>
<dbReference type="OrthoDB" id="9785229at2"/>
<evidence type="ECO:0000259" key="3">
    <source>
        <dbReference type="PROSITE" id="PS50893"/>
    </source>
</evidence>
<dbReference type="InterPro" id="IPR003593">
    <property type="entry name" value="AAA+_ATPase"/>
</dbReference>
<dbReference type="Proteomes" id="UP000315971">
    <property type="component" value="Unassembled WGS sequence"/>
</dbReference>
<organism evidence="4 5">
    <name type="scientific">Solitalea koreensis</name>
    <dbReference type="NCBI Taxonomy" id="543615"/>
    <lineage>
        <taxon>Bacteria</taxon>
        <taxon>Pseudomonadati</taxon>
        <taxon>Bacteroidota</taxon>
        <taxon>Sphingobacteriia</taxon>
        <taxon>Sphingobacteriales</taxon>
        <taxon>Sphingobacteriaceae</taxon>
        <taxon>Solitalea</taxon>
    </lineage>
</organism>
<dbReference type="AlphaFoldDB" id="A0A521BQ33"/>
<gene>
    <name evidence="4" type="ORF">SAMN06265350_102412</name>
</gene>
<evidence type="ECO:0000256" key="2">
    <source>
        <dbReference type="ARBA" id="ARBA00022840"/>
    </source>
</evidence>
<feature type="domain" description="ABC transporter" evidence="3">
    <location>
        <begin position="6"/>
        <end position="218"/>
    </location>
</feature>
<dbReference type="EMBL" id="FXSZ01000002">
    <property type="protein sequence ID" value="SMO49268.1"/>
    <property type="molecule type" value="Genomic_DNA"/>
</dbReference>
<sequence>MQMNTLEIDSVNLSFGERRILSDIYIKIETGTITGLMGRNGSGKSCLLKIILGTLKPYYSSIRINSVVLQKLYQHPGLITYIPQFDTLPSHLNTDTLIKYLNCTEDVYMIEIVNQLLKTKISKMSGGQRRMIQTLLLLHTKSRFILLDEPFSHLSPVQTEKISEIIKEKSAQKGILITDHLYNEIMAISDKLVLLQNGKTYTINSKEDLVDRGYLNFA</sequence>
<dbReference type="Gene3D" id="3.40.50.300">
    <property type="entry name" value="P-loop containing nucleotide triphosphate hydrolases"/>
    <property type="match status" value="1"/>
</dbReference>
<dbReference type="Pfam" id="PF00005">
    <property type="entry name" value="ABC_tran"/>
    <property type="match status" value="1"/>
</dbReference>
<accession>A0A521BQ33</accession>
<protein>
    <submittedName>
        <fullName evidence="4">ABC-type multidrug transport system, ATPase component</fullName>
    </submittedName>
</protein>
<keyword evidence="2" id="KW-0067">ATP-binding</keyword>
<dbReference type="GO" id="GO:0005524">
    <property type="term" value="F:ATP binding"/>
    <property type="evidence" value="ECO:0007669"/>
    <property type="project" value="UniProtKB-KW"/>
</dbReference>
<keyword evidence="5" id="KW-1185">Reference proteome</keyword>
<dbReference type="GO" id="GO:0016887">
    <property type="term" value="F:ATP hydrolysis activity"/>
    <property type="evidence" value="ECO:0007669"/>
    <property type="project" value="InterPro"/>
</dbReference>
<dbReference type="InterPro" id="IPR027417">
    <property type="entry name" value="P-loop_NTPase"/>
</dbReference>
<proteinExistence type="predicted"/>
<keyword evidence="1" id="KW-0547">Nucleotide-binding</keyword>
<evidence type="ECO:0000256" key="1">
    <source>
        <dbReference type="ARBA" id="ARBA00022741"/>
    </source>
</evidence>
<dbReference type="SMART" id="SM00382">
    <property type="entry name" value="AAA"/>
    <property type="match status" value="1"/>
</dbReference>
<dbReference type="PANTHER" id="PTHR43158:SF2">
    <property type="entry name" value="SKFA PEPTIDE EXPORT ATP-BINDING PROTEIN SKFE"/>
    <property type="match status" value="1"/>
</dbReference>
<name>A0A521BQ33_9SPHI</name>
<dbReference type="PROSITE" id="PS50893">
    <property type="entry name" value="ABC_TRANSPORTER_2"/>
    <property type="match status" value="1"/>
</dbReference>
<evidence type="ECO:0000313" key="4">
    <source>
        <dbReference type="EMBL" id="SMO49268.1"/>
    </source>
</evidence>